<feature type="repeat" description="WD" evidence="3">
    <location>
        <begin position="1472"/>
        <end position="1513"/>
    </location>
</feature>
<feature type="domain" description="NACHT" evidence="4">
    <location>
        <begin position="437"/>
        <end position="584"/>
    </location>
</feature>
<feature type="repeat" description="WD" evidence="3">
    <location>
        <begin position="1262"/>
        <end position="1303"/>
    </location>
</feature>
<evidence type="ECO:0000256" key="2">
    <source>
        <dbReference type="ARBA" id="ARBA00022737"/>
    </source>
</evidence>
<dbReference type="InterPro" id="IPR027417">
    <property type="entry name" value="P-loop_NTPase"/>
</dbReference>
<feature type="repeat" description="WD" evidence="3">
    <location>
        <begin position="1514"/>
        <end position="1546"/>
    </location>
</feature>
<dbReference type="PANTHER" id="PTHR22847:SF637">
    <property type="entry name" value="WD REPEAT DOMAIN 5B"/>
    <property type="match status" value="1"/>
</dbReference>
<comment type="caution">
    <text evidence="5">The sequence shown here is derived from an EMBL/GenBank/DDBJ whole genome shotgun (WGS) entry which is preliminary data.</text>
</comment>
<dbReference type="InterPro" id="IPR020472">
    <property type="entry name" value="WD40_PAC1"/>
</dbReference>
<feature type="repeat" description="WD" evidence="3">
    <location>
        <begin position="1094"/>
        <end position="1126"/>
    </location>
</feature>
<dbReference type="PRINTS" id="PR00320">
    <property type="entry name" value="GPROTEINBRPT"/>
</dbReference>
<keyword evidence="1 3" id="KW-0853">WD repeat</keyword>
<gene>
    <name evidence="5" type="ORF">D9757_009813</name>
</gene>
<proteinExistence type="predicted"/>
<dbReference type="OrthoDB" id="3266532at2759"/>
<dbReference type="PROSITE" id="PS50294">
    <property type="entry name" value="WD_REPEATS_REGION"/>
    <property type="match status" value="14"/>
</dbReference>
<dbReference type="GO" id="GO:0005634">
    <property type="term" value="C:nucleus"/>
    <property type="evidence" value="ECO:0007669"/>
    <property type="project" value="TreeGrafter"/>
</dbReference>
<dbReference type="Gene3D" id="3.40.50.300">
    <property type="entry name" value="P-loop containing nucleotide triphosphate hydrolases"/>
    <property type="match status" value="1"/>
</dbReference>
<feature type="repeat" description="WD" evidence="3">
    <location>
        <begin position="975"/>
        <end position="1009"/>
    </location>
</feature>
<feature type="repeat" description="WD" evidence="3">
    <location>
        <begin position="1136"/>
        <end position="1177"/>
    </location>
</feature>
<dbReference type="PANTHER" id="PTHR22847">
    <property type="entry name" value="WD40 REPEAT PROTEIN"/>
    <property type="match status" value="1"/>
</dbReference>
<dbReference type="SMART" id="SM00320">
    <property type="entry name" value="WD40"/>
    <property type="match status" value="14"/>
</dbReference>
<dbReference type="SUPFAM" id="SSF52540">
    <property type="entry name" value="P-loop containing nucleoside triphosphate hydrolases"/>
    <property type="match status" value="1"/>
</dbReference>
<dbReference type="InterPro" id="IPR019775">
    <property type="entry name" value="WD40_repeat_CS"/>
</dbReference>
<feature type="repeat" description="WD" evidence="3">
    <location>
        <begin position="1178"/>
        <end position="1219"/>
    </location>
</feature>
<feature type="repeat" description="WD" evidence="3">
    <location>
        <begin position="1010"/>
        <end position="1051"/>
    </location>
</feature>
<name>A0A8H5M5W0_9AGAR</name>
<feature type="repeat" description="WD" evidence="3">
    <location>
        <begin position="1346"/>
        <end position="1387"/>
    </location>
</feature>
<dbReference type="Pfam" id="PF24883">
    <property type="entry name" value="NPHP3_N"/>
    <property type="match status" value="1"/>
</dbReference>
<feature type="repeat" description="WD" evidence="3">
    <location>
        <begin position="1052"/>
        <end position="1093"/>
    </location>
</feature>
<dbReference type="InterPro" id="IPR001680">
    <property type="entry name" value="WD40_rpt"/>
</dbReference>
<dbReference type="InterPro" id="IPR036322">
    <property type="entry name" value="WD40_repeat_dom_sf"/>
</dbReference>
<evidence type="ECO:0000256" key="3">
    <source>
        <dbReference type="PROSITE-ProRule" id="PRU00221"/>
    </source>
</evidence>
<reference evidence="5 6" key="1">
    <citation type="journal article" date="2020" name="ISME J.">
        <title>Uncovering the hidden diversity of litter-decomposition mechanisms in mushroom-forming fungi.</title>
        <authorList>
            <person name="Floudas D."/>
            <person name="Bentzer J."/>
            <person name="Ahren D."/>
            <person name="Johansson T."/>
            <person name="Persson P."/>
            <person name="Tunlid A."/>
        </authorList>
    </citation>
    <scope>NUCLEOTIDE SEQUENCE [LARGE SCALE GENOMIC DNA]</scope>
    <source>
        <strain evidence="5 6">CBS 406.79</strain>
    </source>
</reference>
<dbReference type="GO" id="GO:1990234">
    <property type="term" value="C:transferase complex"/>
    <property type="evidence" value="ECO:0007669"/>
    <property type="project" value="UniProtKB-ARBA"/>
</dbReference>
<evidence type="ECO:0000259" key="4">
    <source>
        <dbReference type="PROSITE" id="PS50837"/>
    </source>
</evidence>
<dbReference type="CDD" id="cd00200">
    <property type="entry name" value="WD40"/>
    <property type="match status" value="3"/>
</dbReference>
<evidence type="ECO:0000313" key="6">
    <source>
        <dbReference type="Proteomes" id="UP000518752"/>
    </source>
</evidence>
<dbReference type="PROSITE" id="PS50837">
    <property type="entry name" value="NACHT"/>
    <property type="match status" value="1"/>
</dbReference>
<feature type="repeat" description="WD" evidence="3">
    <location>
        <begin position="1304"/>
        <end position="1345"/>
    </location>
</feature>
<dbReference type="PROSITE" id="PS00678">
    <property type="entry name" value="WD_REPEATS_1"/>
    <property type="match status" value="1"/>
</dbReference>
<dbReference type="SUPFAM" id="SSF50978">
    <property type="entry name" value="WD40 repeat-like"/>
    <property type="match status" value="3"/>
</dbReference>
<dbReference type="Proteomes" id="UP000518752">
    <property type="component" value="Unassembled WGS sequence"/>
</dbReference>
<sequence length="1686" mass="183677">METSIVKQLGNLGLAVRVKAETKMGIGTAPEEVNRNRGPGFSSHGPTFSILQWIYSGHLLPVLTCGDSRGSSSVATSSSSFIALGPIQMQMSRFYPYPPPAVNEPVPGNQNQQGAQVPVPFQATDNGSHGPDVPAAGPNTSFPTEGVGLVMDNDRGQATTATAIAEQLKRQEAHPPQMEATDQGDAIVAEAPKAASSLNTGTVVDNNHQAQISTNTADKVQSAVEYIAPATQGQNASNSEPAMSLLRKAFVEGWKGLYKVTELIEPLLEGTPFKTPITVFNMISTAAETSIDNQDKMQQLFADINDYLEIVDEALLQGMRKNRANKFAKFLVDQTFKLYNMQTQNKTKQLITSATISQHLQDMVAGLDKESQKIQTRLQLFAITDTRMYRMFETWPLAHHATYNANLGHDICTPETRVEILSRLGDWISDTSSDSPFIFWIRGMAGMGKSTIAKTICENYSSRVGDCQLGASFFCSRQSAELRSQQNVIPTIVYQLGKRSDAFWDALAGVDEDAVNDPKNHVSSILFEPWRKRSPEESSRWLIVIDALDELDGSGGSSLLQQLLKGISKYKVNGIKILITSRPDQTITKLCVEELSNEAICKLEDVEKTQVAGDIAKFIQQKLPFLIDGLLAEFVNKCDGLFIYAATVIREVLNDGGSTVELSDDEKLTELKKHLLQDLLSKDSGINALYQTIVNRVLGVKDSERYEKHRKVLGAIICTKQALRVDDLARLLGENTHTAGGNLVLRVVKALHATIYVRDERIYIYHKSFHDFFGKEFVGLYETLLAKQCLHIMLHSLHFNMCDLPSSYLFDIEVPDLPSKVEEKLGNEIGYAVCYGIEHIIQVTEDGREEVLMLLREFEREKIIFWIEAMNLLNKRVECWENIKNLQRWIILKCQGTEDHRMTLSETEKLVKSFTQTPASLSTPHLYISSLAIELETTGSSAGWERMFGKIPKVKCRGVSNHGGAMLKIKEPTTILAVAFSPDGSKIVSGSYDQIVRIWDAVGGQQLAQLDGHTSMVTSVAFSPDASKVVSGSYDRTVCIWDGATGQQLAQLHGHSDWVKSVAFSPDGSKIVSGSEDKTVQIWDAMTGQQLAQLDGHTERVTSVAFSPDGLKIVSGSYDTTVHIWDGVLGQHLAQLAGHTEMVSSVAFSPDGSKIVSGSYDGTVCIWDAVGGQQLAQLDGHTSMVTSVAFSSDGSNIVSGSHDNTVRIWDAVAGQPLAQLNGHTDMVTSVAFSPDGSKIVSGSYDGTVCIWDAVGVQPLAQLDGHRAWVNSVAISLDGSKIVSGSDDTTVCIWDAEAGQPLAQLNGHRDLVTSVAFSPDGSKVVSGSADETVRLWDAVSWQQLAQFNGHTSSVISVAFSPDGSKIVSGSEDETMRIWDAVAGHQLAQLDGHTWDVTSVAFSPDGSKIVSGSSDQTVQIWDALAGHKVTRLDGHTSKVSSVAFSPDGSKIVTGSYDYTVRIWDAVGGQQLAQLDGHTNPVKSVAFLPDGSKIVSGSNDRTVRIWDAAAGQQLAQLDGHTDSVSSVTFSPDGSTIVSGSDDNSVRIWDAVAVLQLAKSDRHTDSVAKQQLAQSDEHTSLVISGACSPERSDIPSSFHHLPVHTPSPIITASKPIQWHVNHQQWLCSSSERLMWMPPPLISSLLPPFCVISLSRHPYTHVSLDQSFLGANWTRCYTPSPAHVKMSPKIE</sequence>
<feature type="repeat" description="WD" evidence="3">
    <location>
        <begin position="1388"/>
        <end position="1429"/>
    </location>
</feature>
<feature type="repeat" description="WD" evidence="3">
    <location>
        <begin position="1220"/>
        <end position="1252"/>
    </location>
</feature>
<dbReference type="EMBL" id="JAACJN010000051">
    <property type="protein sequence ID" value="KAF5382400.1"/>
    <property type="molecule type" value="Genomic_DNA"/>
</dbReference>
<keyword evidence="2" id="KW-0677">Repeat</keyword>
<dbReference type="Pfam" id="PF00400">
    <property type="entry name" value="WD40"/>
    <property type="match status" value="14"/>
</dbReference>
<dbReference type="PROSITE" id="PS50082">
    <property type="entry name" value="WD_REPEATS_2"/>
    <property type="match status" value="14"/>
</dbReference>
<keyword evidence="6" id="KW-1185">Reference proteome</keyword>
<protein>
    <recommendedName>
        <fullName evidence="4">NACHT domain-containing protein</fullName>
    </recommendedName>
</protein>
<evidence type="ECO:0000256" key="1">
    <source>
        <dbReference type="ARBA" id="ARBA00022574"/>
    </source>
</evidence>
<evidence type="ECO:0000313" key="5">
    <source>
        <dbReference type="EMBL" id="KAF5382400.1"/>
    </source>
</evidence>
<feature type="repeat" description="WD" evidence="3">
    <location>
        <begin position="1430"/>
        <end position="1471"/>
    </location>
</feature>
<accession>A0A8H5M5W0</accession>
<dbReference type="InterPro" id="IPR056884">
    <property type="entry name" value="NPHP3-like_N"/>
</dbReference>
<dbReference type="Gene3D" id="2.130.10.10">
    <property type="entry name" value="YVTN repeat-like/Quinoprotein amine dehydrogenase"/>
    <property type="match status" value="7"/>
</dbReference>
<organism evidence="5 6">
    <name type="scientific">Collybiopsis confluens</name>
    <dbReference type="NCBI Taxonomy" id="2823264"/>
    <lineage>
        <taxon>Eukaryota</taxon>
        <taxon>Fungi</taxon>
        <taxon>Dikarya</taxon>
        <taxon>Basidiomycota</taxon>
        <taxon>Agaricomycotina</taxon>
        <taxon>Agaricomycetes</taxon>
        <taxon>Agaricomycetidae</taxon>
        <taxon>Agaricales</taxon>
        <taxon>Marasmiineae</taxon>
        <taxon>Omphalotaceae</taxon>
        <taxon>Collybiopsis</taxon>
    </lineage>
</organism>
<dbReference type="InterPro" id="IPR007111">
    <property type="entry name" value="NACHT_NTPase"/>
</dbReference>
<dbReference type="InterPro" id="IPR015943">
    <property type="entry name" value="WD40/YVTN_repeat-like_dom_sf"/>
</dbReference>